<feature type="DNA-binding region" description="T-ag OBD" evidence="30">
    <location>
        <begin position="143"/>
        <end position="258"/>
    </location>
</feature>
<keyword evidence="25" id="KW-1096">Inhibition of host JAK1 by virus</keyword>
<dbReference type="GO" id="GO:0039502">
    <property type="term" value="P:symbiont-mediated suppression of host type I interferon-mediated signaling pathway"/>
    <property type="evidence" value="ECO:0007669"/>
    <property type="project" value="UniProtKB-KW"/>
</dbReference>
<keyword evidence="18" id="KW-0067">ATP-binding</keyword>
<evidence type="ECO:0000256" key="8">
    <source>
        <dbReference type="ARBA" id="ARBA00022581"/>
    </source>
</evidence>
<evidence type="ECO:0000256" key="23">
    <source>
        <dbReference type="ARBA" id="ARBA00023280"/>
    </source>
</evidence>
<dbReference type="Proteomes" id="UP000118164">
    <property type="component" value="Segment"/>
</dbReference>
<evidence type="ECO:0000313" key="37">
    <source>
        <dbReference type="EMBL" id="AJG44390.1"/>
    </source>
</evidence>
<dbReference type="GO" id="GO:0003688">
    <property type="term" value="F:DNA replication origin binding"/>
    <property type="evidence" value="ECO:0007669"/>
    <property type="project" value="InterPro"/>
</dbReference>
<evidence type="ECO:0000256" key="14">
    <source>
        <dbReference type="ARBA" id="ARBA00022801"/>
    </source>
</evidence>
<dbReference type="InterPro" id="IPR014015">
    <property type="entry name" value="Helicase_SF3_DNA-vir"/>
</dbReference>
<dbReference type="InterPro" id="IPR036869">
    <property type="entry name" value="J_dom_sf"/>
</dbReference>
<dbReference type="SUPFAM" id="SSF55464">
    <property type="entry name" value="Origin of replication-binding domain, RBD-like"/>
    <property type="match status" value="1"/>
</dbReference>
<keyword evidence="6" id="KW-0597">Phosphoprotein</keyword>
<dbReference type="PROSITE" id="PS50076">
    <property type="entry name" value="DNAJ_2"/>
    <property type="match status" value="1"/>
</dbReference>
<evidence type="ECO:0000256" key="3">
    <source>
        <dbReference type="ARBA" id="ARBA00018805"/>
    </source>
</evidence>
<evidence type="ECO:0000256" key="5">
    <source>
        <dbReference type="ARBA" id="ARBA00022518"/>
    </source>
</evidence>
<evidence type="ECO:0000256" key="19">
    <source>
        <dbReference type="ARBA" id="ARBA00022990"/>
    </source>
</evidence>
<dbReference type="RefSeq" id="YP_009121752.1">
    <property type="nucleotide sequence ID" value="NC_026473.1"/>
</dbReference>
<dbReference type="InterPro" id="IPR001623">
    <property type="entry name" value="DnaJ_domain"/>
</dbReference>
<dbReference type="PROSITE" id="PS51206">
    <property type="entry name" value="SF3_HELICASE_1"/>
    <property type="match status" value="1"/>
</dbReference>
<keyword evidence="15" id="KW-0347">Helicase</keyword>
<evidence type="ECO:0000256" key="15">
    <source>
        <dbReference type="ARBA" id="ARBA00022806"/>
    </source>
</evidence>
<dbReference type="InterPro" id="IPR003133">
    <property type="entry name" value="T_Ag_DNA-bd"/>
</dbReference>
<dbReference type="EMBL" id="KP644238">
    <property type="protein sequence ID" value="AJG44390.1"/>
    <property type="molecule type" value="Genomic_DNA"/>
</dbReference>
<evidence type="ECO:0000256" key="28">
    <source>
        <dbReference type="ARBA" id="ARBA00045019"/>
    </source>
</evidence>
<keyword evidence="17" id="KW-0862">Zinc</keyword>
<dbReference type="GO" id="GO:0039576">
    <property type="term" value="P:symbiont-mediated suppression of host JAK-STAT cascade via inhibition of JAK1 activity"/>
    <property type="evidence" value="ECO:0007669"/>
    <property type="project" value="UniProtKB-KW"/>
</dbReference>
<feature type="domain" description="SF3 helicase" evidence="34">
    <location>
        <begin position="365"/>
        <end position="559"/>
    </location>
</feature>
<feature type="region of interest" description="Disordered" evidence="32">
    <location>
        <begin position="116"/>
        <end position="140"/>
    </location>
</feature>
<keyword evidence="38" id="KW-1185">Reference proteome</keyword>
<comment type="catalytic activity">
    <reaction evidence="29">
        <text>ATP + H2O = ADP + phosphate + H(+)</text>
        <dbReference type="Rhea" id="RHEA:13065"/>
        <dbReference type="ChEBI" id="CHEBI:15377"/>
        <dbReference type="ChEBI" id="CHEBI:15378"/>
        <dbReference type="ChEBI" id="CHEBI:30616"/>
        <dbReference type="ChEBI" id="CHEBI:43474"/>
        <dbReference type="ChEBI" id="CHEBI:456216"/>
        <dbReference type="EC" id="5.6.2.4"/>
    </reaction>
</comment>
<dbReference type="KEGG" id="vg:23527940"/>
<feature type="compositionally biased region" description="Polar residues" evidence="32">
    <location>
        <begin position="654"/>
        <end position="681"/>
    </location>
</feature>
<evidence type="ECO:0000256" key="18">
    <source>
        <dbReference type="ARBA" id="ARBA00022840"/>
    </source>
</evidence>
<keyword evidence="14" id="KW-0378">Hydrolase</keyword>
<dbReference type="SUPFAM" id="SSF46565">
    <property type="entry name" value="Chaperone J-domain"/>
    <property type="match status" value="1"/>
</dbReference>
<dbReference type="Pfam" id="PF02217">
    <property type="entry name" value="T_Ag_DNA_bind"/>
    <property type="match status" value="1"/>
</dbReference>
<evidence type="ECO:0000259" key="36">
    <source>
        <dbReference type="PROSITE" id="PS51341"/>
    </source>
</evidence>
<evidence type="ECO:0000256" key="12">
    <source>
        <dbReference type="ARBA" id="ARBA00022741"/>
    </source>
</evidence>
<evidence type="ECO:0000256" key="2">
    <source>
        <dbReference type="ARBA" id="ARBA00004147"/>
    </source>
</evidence>
<feature type="region of interest" description="Disordered" evidence="32">
    <location>
        <begin position="627"/>
        <end position="681"/>
    </location>
</feature>
<proteinExistence type="predicted"/>
<dbReference type="GO" id="GO:0006260">
    <property type="term" value="P:DNA replication"/>
    <property type="evidence" value="ECO:0007669"/>
    <property type="project" value="UniProtKB-KW"/>
</dbReference>
<dbReference type="GO" id="GO:0052170">
    <property type="term" value="P:symbiont-mediated suppression of host innate immune response"/>
    <property type="evidence" value="ECO:0007669"/>
    <property type="project" value="UniProtKB-KW"/>
</dbReference>
<keyword evidence="12" id="KW-0547">Nucleotide-binding</keyword>
<feature type="compositionally biased region" description="Acidic residues" evidence="32">
    <location>
        <begin position="116"/>
        <end position="126"/>
    </location>
</feature>
<evidence type="ECO:0000313" key="38">
    <source>
        <dbReference type="Proteomes" id="UP000118164"/>
    </source>
</evidence>
<evidence type="ECO:0000259" key="35">
    <source>
        <dbReference type="PROSITE" id="PS51287"/>
    </source>
</evidence>
<dbReference type="InterPro" id="IPR027417">
    <property type="entry name" value="P-loop_NTPase"/>
</dbReference>
<keyword evidence="21" id="KW-0413">Isomerase</keyword>
<keyword evidence="23" id="KW-0899">Viral immunoevasion</keyword>
<evidence type="ECO:0000256" key="9">
    <source>
        <dbReference type="ARBA" id="ARBA00022632"/>
    </source>
</evidence>
<dbReference type="SUPFAM" id="SSF52540">
    <property type="entry name" value="P-loop containing nucleoside triphosphate hydrolases"/>
    <property type="match status" value="1"/>
</dbReference>
<keyword evidence="20 30" id="KW-0238">DNA-binding</keyword>
<dbReference type="InterPro" id="IPR010932">
    <property type="entry name" value="Lg_T_Ag_Polyomavir_C"/>
</dbReference>
<feature type="domain" description="T-ag D1-type" evidence="36">
    <location>
        <begin position="263"/>
        <end position="355"/>
    </location>
</feature>
<evidence type="ECO:0000256" key="21">
    <source>
        <dbReference type="ARBA" id="ARBA00023235"/>
    </source>
</evidence>
<dbReference type="EC" id="5.6.2.4" evidence="27"/>
<dbReference type="SMART" id="SM00271">
    <property type="entry name" value="DnaJ"/>
    <property type="match status" value="1"/>
</dbReference>
<dbReference type="GO" id="GO:0016787">
    <property type="term" value="F:hydrolase activity"/>
    <property type="evidence" value="ECO:0007669"/>
    <property type="project" value="UniProtKB-KW"/>
</dbReference>
<dbReference type="GO" id="GO:0039645">
    <property type="term" value="P:symbiont-mediated perturbation of host cell cycle G1/S transition checkpoint"/>
    <property type="evidence" value="ECO:0007669"/>
    <property type="project" value="UniProtKB-KW"/>
</dbReference>
<evidence type="ECO:0000256" key="7">
    <source>
        <dbReference type="ARBA" id="ARBA00022562"/>
    </source>
</evidence>
<evidence type="ECO:0000256" key="32">
    <source>
        <dbReference type="SAM" id="MobiDB-lite"/>
    </source>
</evidence>
<keyword evidence="16" id="KW-1114">Inhibition of host interferon signaling pathway by virus</keyword>
<evidence type="ECO:0000256" key="22">
    <source>
        <dbReference type="ARBA" id="ARBA00023258"/>
    </source>
</evidence>
<keyword evidence="11" id="KW-0479">Metal-binding</keyword>
<evidence type="ECO:0000256" key="13">
    <source>
        <dbReference type="ARBA" id="ARBA00022771"/>
    </source>
</evidence>
<dbReference type="PROSITE" id="PS51341">
    <property type="entry name" value="ZF_LTAG_D1"/>
    <property type="match status" value="1"/>
</dbReference>
<evidence type="ECO:0000256" key="25">
    <source>
        <dbReference type="ARBA" id="ARBA00023318"/>
    </source>
</evidence>
<evidence type="ECO:0000256" key="20">
    <source>
        <dbReference type="ARBA" id="ARBA00023125"/>
    </source>
</evidence>
<dbReference type="GO" id="GO:0005524">
    <property type="term" value="F:ATP binding"/>
    <property type="evidence" value="ECO:0007669"/>
    <property type="project" value="UniProtKB-KW"/>
</dbReference>
<keyword evidence="13 31" id="KW-0863">Zinc-finger</keyword>
<evidence type="ECO:0000259" key="34">
    <source>
        <dbReference type="PROSITE" id="PS51206"/>
    </source>
</evidence>
<comment type="cofactor">
    <cofactor evidence="1">
        <name>Mg(2+)</name>
        <dbReference type="ChEBI" id="CHEBI:18420"/>
    </cofactor>
</comment>
<dbReference type="Gene3D" id="1.10.10.510">
    <property type="entry name" value="Zinc finger, large T-antigen D1 domain"/>
    <property type="match status" value="1"/>
</dbReference>
<keyword evidence="24" id="KW-1078">G1/S host cell cycle checkpoint dysregulation by virus</keyword>
<dbReference type="GO" id="GO:0042025">
    <property type="term" value="C:host cell nucleus"/>
    <property type="evidence" value="ECO:0007669"/>
    <property type="project" value="UniProtKB-SubCell"/>
</dbReference>
<keyword evidence="5" id="KW-0244">Early protein</keyword>
<evidence type="ECO:0000256" key="4">
    <source>
        <dbReference type="ARBA" id="ARBA00022504"/>
    </source>
</evidence>
<evidence type="ECO:0000256" key="10">
    <source>
        <dbReference type="ARBA" id="ARBA00022705"/>
    </source>
</evidence>
<evidence type="ECO:0000256" key="26">
    <source>
        <dbReference type="ARBA" id="ARBA00034617"/>
    </source>
</evidence>
<feature type="domain" description="T-ag OBD" evidence="35">
    <location>
        <begin position="143"/>
        <end position="258"/>
    </location>
</feature>
<sequence>MDGALSREESIKLMQLLGLPMQMYGHIPVMRKAFLQKSKEYHPDKGGDEETFKTLCGLYRKLENSLRSQTDFEKAWEENAEGSWSTSDIPPYGTDDWERWWESFNQSWDDLRCDETLEPSDEEDNTQDSTPPKKKRPSAPEFPDVVEAFLSKALISNRTHNKFAILTNKEKSCSLYKKVQDKYAPIFVSRHTYEVGAIILLLTSGKHRTSAIQNFCQKYCTYSTLCCRAVLNDKGLYEVLCNEPFEKSEETVEGGLFNDQEKEPVVSWVKIQDYALENKIEDVLLLMGLYLELAKPVANCMDCLEEQIITHYKYHKGHHENAKLFRECKSQKNICQQAIDGVIARRRMQLVTLKREELLVLRFKDLFMKMEAIFGPKGNGDLKTYMAGAAWLHCLLPKFEEEMYGIIKGLTLNAPKKRYFLFQGPINSGKTTVAAALLDLLGGKALNINQPKEKLNFELGVAIDQFMVVFEDVKGDQSTVELPKGCGVGNLDDLRDYMDGCVKVNLEKKHLNKRTQIFPPGIVTMNQYILPPTLRCRFVKKLVFRAKNYLANSIEKSPYLLFDRILSNGITLILLLMYYLPVAEFDPQIQTDVCKWKERIDVEVGDALYRCFLSRVAQGEDICGFGDEGQDDSRAGESSSECSHEDSATLRASEASQTSGMSQDSGFSGGTENTPQTQSNT</sequence>
<feature type="domain" description="J" evidence="33">
    <location>
        <begin position="12"/>
        <end position="80"/>
    </location>
</feature>
<dbReference type="Pfam" id="PF06431">
    <property type="entry name" value="Polyoma_lg_T_C"/>
    <property type="match status" value="1"/>
</dbReference>
<evidence type="ECO:0000256" key="16">
    <source>
        <dbReference type="ARBA" id="ARBA00022830"/>
    </source>
</evidence>
<keyword evidence="7" id="KW-1048">Host nucleus</keyword>
<accession>A0A0B5LB58</accession>
<dbReference type="Gene3D" id="3.40.50.300">
    <property type="entry name" value="P-loop containing nucleotide triphosphate hydrolases"/>
    <property type="match status" value="1"/>
</dbReference>
<evidence type="ECO:0000256" key="11">
    <source>
        <dbReference type="ARBA" id="ARBA00022723"/>
    </source>
</evidence>
<evidence type="ECO:0000256" key="6">
    <source>
        <dbReference type="ARBA" id="ARBA00022553"/>
    </source>
</evidence>
<evidence type="ECO:0000256" key="29">
    <source>
        <dbReference type="ARBA" id="ARBA00048988"/>
    </source>
</evidence>
<evidence type="ECO:0000256" key="31">
    <source>
        <dbReference type="PROSITE-ProRule" id="PRU00671"/>
    </source>
</evidence>
<dbReference type="PROSITE" id="PS51287">
    <property type="entry name" value="T_AG_OBD"/>
    <property type="match status" value="1"/>
</dbReference>
<keyword evidence="8" id="KW-0945">Host-virus interaction</keyword>
<dbReference type="OrthoDB" id="14669at10239"/>
<evidence type="ECO:0000259" key="33">
    <source>
        <dbReference type="PROSITE" id="PS50076"/>
    </source>
</evidence>
<dbReference type="Gene3D" id="1.20.1050.70">
    <property type="entry name" value="Large T antigen, SV40, domain 3"/>
    <property type="match status" value="1"/>
</dbReference>
<evidence type="ECO:0000256" key="27">
    <source>
        <dbReference type="ARBA" id="ARBA00034808"/>
    </source>
</evidence>
<keyword evidence="10" id="KW-0235">DNA replication</keyword>
<organism evidence="37 38">
    <name type="scientific">Meles meles polyomavirus 1</name>
    <dbReference type="NCBI Taxonomy" id="1608323"/>
    <lineage>
        <taxon>Viruses</taxon>
        <taxon>Monodnaviria</taxon>
        <taxon>Shotokuvirae</taxon>
        <taxon>Cossaviricota</taxon>
        <taxon>Papovaviricetes</taxon>
        <taxon>Sepolyvirales</taxon>
        <taxon>Polyomaviridae</taxon>
        <taxon>Betapolyomavirus</taxon>
        <taxon>Betapolyomavirus meletis</taxon>
    </lineage>
</organism>
<keyword evidence="9" id="KW-1090">Inhibition of host innate immune response by virus</keyword>
<dbReference type="Gene3D" id="3.40.1310.20">
    <property type="match status" value="1"/>
</dbReference>
<keyword evidence="4" id="KW-1121">Modulation of host cell cycle by virus</keyword>
<dbReference type="PIRSF" id="PIRSF003368">
    <property type="entry name" value="Large_T_antigen_polyomaV"/>
    <property type="match status" value="1"/>
</dbReference>
<evidence type="ECO:0000256" key="24">
    <source>
        <dbReference type="ARBA" id="ARBA00023309"/>
    </source>
</evidence>
<dbReference type="InterPro" id="IPR017910">
    <property type="entry name" value="Znf_lg_T-Ag_D1-typ"/>
</dbReference>
<evidence type="ECO:0000256" key="30">
    <source>
        <dbReference type="PROSITE-ProRule" id="PRU00620"/>
    </source>
</evidence>
<evidence type="ECO:0000256" key="17">
    <source>
        <dbReference type="ARBA" id="ARBA00022833"/>
    </source>
</evidence>
<comment type="subcellular location">
    <subcellularLocation>
        <location evidence="2">Host nucleus</location>
    </subcellularLocation>
</comment>
<evidence type="ECO:0000256" key="1">
    <source>
        <dbReference type="ARBA" id="ARBA00001946"/>
    </source>
</evidence>
<comment type="catalytic activity">
    <reaction evidence="26">
        <text>Couples ATP hydrolysis with the unwinding of duplex DNA by translocating in the 3'-5' direction.</text>
        <dbReference type="EC" id="5.6.2.4"/>
    </reaction>
</comment>
<dbReference type="GO" id="GO:0043138">
    <property type="term" value="F:3'-5' DNA helicase activity"/>
    <property type="evidence" value="ECO:0007669"/>
    <property type="project" value="UniProtKB-EC"/>
</dbReference>
<dbReference type="Gene3D" id="1.10.287.110">
    <property type="entry name" value="DnaJ domain"/>
    <property type="match status" value="1"/>
</dbReference>
<dbReference type="InterPro" id="IPR037102">
    <property type="entry name" value="Znf_lg_T-Ag_D1_dom_sf"/>
</dbReference>
<dbReference type="GeneID" id="23527940"/>
<reference evidence="37 38" key="1">
    <citation type="journal article" date="2015" name="J. Gen. Virol.">
        <title>Discovery of a polyomavirus in European badgers (Meles meles) and the evolution of host range in the family Polyomaviridae.</title>
        <authorList>
            <person name="Hill S.C."/>
            <person name="Murphy A.A."/>
            <person name="Cotten M."/>
            <person name="Palser A.L."/>
            <person name="Benson P."/>
            <person name="Lesellier S."/>
            <person name="Gormley E."/>
            <person name="Richomme C."/>
            <person name="Grierson S."/>
            <person name="Bhuachalla D.N."/>
            <person name="Chambers M."/>
            <person name="Kellam P."/>
            <person name="Boschiroli M.L."/>
            <person name="Ehlers B."/>
            <person name="Jarvis M.A."/>
            <person name="Pybus O.G."/>
        </authorList>
    </citation>
    <scope>NUCLEOTIDE SEQUENCE [LARGE SCALE GENOMIC DNA]</scope>
    <source>
        <strain evidence="37">French</strain>
    </source>
</reference>
<name>A0A0B5LB58_9POLY</name>
<keyword evidence="22" id="KW-0922">Interferon antiviral system evasion</keyword>
<dbReference type="GO" id="GO:0008270">
    <property type="term" value="F:zinc ion binding"/>
    <property type="evidence" value="ECO:0007669"/>
    <property type="project" value="UniProtKB-KW"/>
</dbReference>
<keyword evidence="19" id="KW-0007">Acetylation</keyword>
<protein>
    <recommendedName>
        <fullName evidence="3">Large T antigen</fullName>
        <ecNumber evidence="27">5.6.2.4</ecNumber>
    </recommendedName>
    <alternativeName>
        <fullName evidence="28">DNA 3'-5' helicase large T antigen</fullName>
    </alternativeName>
</protein>
<dbReference type="InterPro" id="IPR016392">
    <property type="entry name" value="Lg_T_Ag_polyomavir"/>
</dbReference>